<accession>A0A2A8U3S6</accession>
<comment type="caution">
    <text evidence="1">The sequence shown here is derived from an EMBL/GenBank/DDBJ whole genome shotgun (WGS) entry which is preliminary data.</text>
</comment>
<sequence length="178" mass="19079">MYNKDGVKMSKFKKNFHIPCECFFPPLPIPEIGPIVAYGNFWQSEFITVPAGGLFSFNQIGPIAGGVSLLNPTTISITQAGDYQVDFIASIDSSLISSFPYEAGISILLNNNPIPNAQGSFGIIIENSVSITCNQLTGQLILSVPANSTLHLTNIGNNNISTCDNGINAIELTIIKLN</sequence>
<proteinExistence type="predicted"/>
<dbReference type="Proteomes" id="UP000221438">
    <property type="component" value="Unassembled WGS sequence"/>
</dbReference>
<evidence type="ECO:0000313" key="1">
    <source>
        <dbReference type="EMBL" id="PGQ04413.1"/>
    </source>
</evidence>
<dbReference type="EMBL" id="NUJQ01000081">
    <property type="protein sequence ID" value="PGQ04413.1"/>
    <property type="molecule type" value="Genomic_DNA"/>
</dbReference>
<organism evidence="1 2">
    <name type="scientific">Bacillus cereus</name>
    <dbReference type="NCBI Taxonomy" id="1396"/>
    <lineage>
        <taxon>Bacteria</taxon>
        <taxon>Bacillati</taxon>
        <taxon>Bacillota</taxon>
        <taxon>Bacilli</taxon>
        <taxon>Bacillales</taxon>
        <taxon>Bacillaceae</taxon>
        <taxon>Bacillus</taxon>
        <taxon>Bacillus cereus group</taxon>
    </lineage>
</organism>
<evidence type="ECO:0000313" key="2">
    <source>
        <dbReference type="Proteomes" id="UP000221438"/>
    </source>
</evidence>
<dbReference type="AlphaFoldDB" id="A0A2A8U3S6"/>
<protein>
    <submittedName>
        <fullName evidence="1">Exosporium leader peptide</fullName>
    </submittedName>
</protein>
<dbReference type="Gene3D" id="2.60.120.40">
    <property type="match status" value="1"/>
</dbReference>
<gene>
    <name evidence="1" type="ORF">COA08_30515</name>
</gene>
<reference evidence="1 2" key="1">
    <citation type="submission" date="2017-09" db="EMBL/GenBank/DDBJ databases">
        <title>Large-scale bioinformatics analysis of Bacillus genomes uncovers conserved roles of natural products in bacterial physiology.</title>
        <authorList>
            <consortium name="Agbiome Team Llc"/>
            <person name="Bleich R.M."/>
            <person name="Grubbs K.J."/>
            <person name="Santa Maria K.C."/>
            <person name="Allen S.E."/>
            <person name="Farag S."/>
            <person name="Shank E.A."/>
            <person name="Bowers A."/>
        </authorList>
    </citation>
    <scope>NUCLEOTIDE SEQUENCE [LARGE SCALE GENOMIC DNA]</scope>
    <source>
        <strain evidence="1 2">AFS046104</strain>
    </source>
</reference>
<name>A0A2A8U3S6_BACCE</name>
<dbReference type="InterPro" id="IPR008983">
    <property type="entry name" value="Tumour_necrosis_fac-like_dom"/>
</dbReference>